<evidence type="ECO:0000313" key="4">
    <source>
        <dbReference type="Proteomes" id="UP000032633"/>
    </source>
</evidence>
<organism evidence="3 4">
    <name type="scientific">Paenibacillus beijingensis</name>
    <dbReference type="NCBI Taxonomy" id="1126833"/>
    <lineage>
        <taxon>Bacteria</taxon>
        <taxon>Bacillati</taxon>
        <taxon>Bacillota</taxon>
        <taxon>Bacilli</taxon>
        <taxon>Bacillales</taxon>
        <taxon>Paenibacillaceae</taxon>
        <taxon>Paenibacillus</taxon>
    </lineage>
</organism>
<dbReference type="KEGG" id="pbj:VN24_05635"/>
<proteinExistence type="inferred from homology"/>
<evidence type="ECO:0000256" key="1">
    <source>
        <dbReference type="ARBA" id="ARBA00009570"/>
    </source>
</evidence>
<dbReference type="AlphaFoldDB" id="A0A0D5NGW8"/>
<dbReference type="PANTHER" id="PTHR41534">
    <property type="entry name" value="BLR3401 PROTEIN"/>
    <property type="match status" value="1"/>
</dbReference>
<evidence type="ECO:0000256" key="2">
    <source>
        <dbReference type="ARBA" id="ARBA00023002"/>
    </source>
</evidence>
<evidence type="ECO:0000313" key="3">
    <source>
        <dbReference type="EMBL" id="AJY74153.1"/>
    </source>
</evidence>
<dbReference type="Pfam" id="PF00866">
    <property type="entry name" value="Ring_hydroxyl_B"/>
    <property type="match status" value="1"/>
</dbReference>
<keyword evidence="4" id="KW-1185">Reference proteome</keyword>
<dbReference type="RefSeq" id="WP_045669589.1">
    <property type="nucleotide sequence ID" value="NZ_CP011058.1"/>
</dbReference>
<dbReference type="SUPFAM" id="SSF54427">
    <property type="entry name" value="NTF2-like"/>
    <property type="match status" value="1"/>
</dbReference>
<dbReference type="STRING" id="1126833.VN24_05635"/>
<dbReference type="Gene3D" id="3.10.450.50">
    <property type="match status" value="1"/>
</dbReference>
<dbReference type="InterPro" id="IPR032710">
    <property type="entry name" value="NTF2-like_dom_sf"/>
</dbReference>
<protein>
    <recommendedName>
        <fullName evidence="5">p-cumate dioxygenase</fullName>
    </recommendedName>
</protein>
<dbReference type="InterPro" id="IPR000391">
    <property type="entry name" value="Rng_hydr_dOase-bsu"/>
</dbReference>
<accession>A0A0D5NGW8</accession>
<dbReference type="EMBL" id="CP011058">
    <property type="protein sequence ID" value="AJY74153.1"/>
    <property type="molecule type" value="Genomic_DNA"/>
</dbReference>
<reference evidence="4" key="2">
    <citation type="submission" date="2015-03" db="EMBL/GenBank/DDBJ databases">
        <title>Genome sequence of Paenibacillus beijingensis strain DSM 24997T.</title>
        <authorList>
            <person name="Kwak Y."/>
            <person name="Shin J.-H."/>
        </authorList>
    </citation>
    <scope>NUCLEOTIDE SEQUENCE [LARGE SCALE GENOMIC DNA]</scope>
    <source>
        <strain evidence="4">DSM 24997</strain>
    </source>
</reference>
<dbReference type="PANTHER" id="PTHR41534:SF2">
    <property type="entry name" value="3-PHENYLPROPIONATE_CINNAMIC ACID DIOXYGENASE SUBUNIT BETA"/>
    <property type="match status" value="1"/>
</dbReference>
<comment type="similarity">
    <text evidence="1">Belongs to the bacterial ring-hydroxylating dioxygenase beta subunit family.</text>
</comment>
<dbReference type="GO" id="GO:0019380">
    <property type="term" value="P:3-phenylpropionate catabolic process"/>
    <property type="evidence" value="ECO:0007669"/>
    <property type="project" value="TreeGrafter"/>
</dbReference>
<dbReference type="GO" id="GO:0016491">
    <property type="term" value="F:oxidoreductase activity"/>
    <property type="evidence" value="ECO:0007669"/>
    <property type="project" value="UniProtKB-KW"/>
</dbReference>
<dbReference type="CDD" id="cd00667">
    <property type="entry name" value="ring_hydroxylating_dioxygenases_beta"/>
    <property type="match status" value="1"/>
</dbReference>
<dbReference type="HOGENOM" id="CLU_102527_0_0_9"/>
<gene>
    <name evidence="3" type="ORF">VN24_05635</name>
</gene>
<name>A0A0D5NGW8_9BACL</name>
<dbReference type="Proteomes" id="UP000032633">
    <property type="component" value="Chromosome"/>
</dbReference>
<reference evidence="3 4" key="1">
    <citation type="journal article" date="2015" name="J. Biotechnol.">
        <title>Complete genome sequence of Paenibacillus beijingensis 7188(T) (=DSM 24997(T)), a novel rhizobacterium from jujube garden soil.</title>
        <authorList>
            <person name="Kwak Y."/>
            <person name="Shin J.H."/>
        </authorList>
    </citation>
    <scope>NUCLEOTIDE SEQUENCE [LARGE SCALE GENOMIC DNA]</scope>
    <source>
        <strain evidence="3 4">DSM 24997</strain>
    </source>
</reference>
<sequence>MNAEKVVTVNNIQDVKREQVEDFLFFEAELLDEWLLMEWSDLFSERGAYAVPTMNNASEDYNSTLYIIADPYFRIKERAKRLLKKETHIEYPHSKTRHMVTNVRIQGVEDDAMSVACNFMVSRTKRGVLDTYVGHYKYKLVCENGNIKILEKRVILDMDYLRPHGKVSIIL</sequence>
<dbReference type="PATRIC" id="fig|1126833.4.peg.1220"/>
<keyword evidence="2" id="KW-0560">Oxidoreductase</keyword>
<evidence type="ECO:0008006" key="5">
    <source>
        <dbReference type="Google" id="ProtNLM"/>
    </source>
</evidence>